<dbReference type="Proteomes" id="UP000598227">
    <property type="component" value="Unassembled WGS sequence"/>
</dbReference>
<dbReference type="EMBL" id="JACZEP010000005">
    <property type="protein sequence ID" value="MBE1206222.1"/>
    <property type="molecule type" value="Genomic_DNA"/>
</dbReference>
<dbReference type="RefSeq" id="WP_184771595.1">
    <property type="nucleotide sequence ID" value="NZ_JACHGI010000012.1"/>
</dbReference>
<dbReference type="Gene3D" id="2.20.140.10">
    <property type="entry name" value="WGR domain"/>
    <property type="match status" value="1"/>
</dbReference>
<dbReference type="PROSITE" id="PS51977">
    <property type="entry name" value="WGR"/>
    <property type="match status" value="1"/>
</dbReference>
<dbReference type="SMART" id="SM00773">
    <property type="entry name" value="WGR"/>
    <property type="match status" value="1"/>
</dbReference>
<gene>
    <name evidence="2" type="ORF">IHE39_18180</name>
</gene>
<reference evidence="2 3" key="1">
    <citation type="submission" date="2020-09" db="EMBL/GenBank/DDBJ databases">
        <title>Draft Genome Sequence of Aminobacter carboxidus type strain DSM 1086, a soil Gram-negative carboxydobacterium.</title>
        <authorList>
            <person name="Turrini P."/>
            <person name="Tescari M."/>
            <person name="Artuso I."/>
            <person name="Lugli G.A."/>
            <person name="Frangipani E."/>
            <person name="Ventura M."/>
            <person name="Visca P."/>
        </authorList>
    </citation>
    <scope>NUCLEOTIDE SEQUENCE [LARGE SCALE GENOMIC DNA]</scope>
    <source>
        <strain evidence="2 3">DSM 1086</strain>
    </source>
</reference>
<dbReference type="Pfam" id="PF05406">
    <property type="entry name" value="WGR"/>
    <property type="match status" value="1"/>
</dbReference>
<sequence length="115" mass="13132">MNRSWRIDSNLLLDTVRVRTETLGMRLPLDDIHLHRVDPALNMRRFYSLTLHPTLFGGVSVIRNWGRIGTNGQAMIETFDDPEEAHRALRRLGTIKKRRGYRVPDAGSTCGSFIG</sequence>
<organism evidence="2 3">
    <name type="scientific">Aminobacter carboxidus</name>
    <dbReference type="NCBI Taxonomy" id="376165"/>
    <lineage>
        <taxon>Bacteria</taxon>
        <taxon>Pseudomonadati</taxon>
        <taxon>Pseudomonadota</taxon>
        <taxon>Alphaproteobacteria</taxon>
        <taxon>Hyphomicrobiales</taxon>
        <taxon>Phyllobacteriaceae</taxon>
        <taxon>Aminobacter</taxon>
    </lineage>
</organism>
<keyword evidence="3" id="KW-1185">Reference proteome</keyword>
<dbReference type="InterPro" id="IPR036930">
    <property type="entry name" value="WGR_dom_sf"/>
</dbReference>
<evidence type="ECO:0000259" key="1">
    <source>
        <dbReference type="PROSITE" id="PS51977"/>
    </source>
</evidence>
<dbReference type="CDD" id="cd07996">
    <property type="entry name" value="WGR_MMR_like"/>
    <property type="match status" value="1"/>
</dbReference>
<dbReference type="InterPro" id="IPR049809">
    <property type="entry name" value="YehF/YfeS-like_WGR"/>
</dbReference>
<evidence type="ECO:0000313" key="2">
    <source>
        <dbReference type="EMBL" id="MBE1206222.1"/>
    </source>
</evidence>
<accession>A0ABR9GRB1</accession>
<evidence type="ECO:0000313" key="3">
    <source>
        <dbReference type="Proteomes" id="UP000598227"/>
    </source>
</evidence>
<proteinExistence type="predicted"/>
<comment type="caution">
    <text evidence="2">The sequence shown here is derived from an EMBL/GenBank/DDBJ whole genome shotgun (WGS) entry which is preliminary data.</text>
</comment>
<name>A0ABR9GRB1_9HYPH</name>
<dbReference type="InterPro" id="IPR008893">
    <property type="entry name" value="WGR_domain"/>
</dbReference>
<protein>
    <submittedName>
        <fullName evidence="2">WGR domain-containing protein</fullName>
    </submittedName>
</protein>
<dbReference type="SUPFAM" id="SSF142921">
    <property type="entry name" value="WGR domain-like"/>
    <property type="match status" value="1"/>
</dbReference>
<feature type="domain" description="WGR" evidence="1">
    <location>
        <begin position="24"/>
        <end position="115"/>
    </location>
</feature>